<evidence type="ECO:0000256" key="1">
    <source>
        <dbReference type="ARBA" id="ARBA00004308"/>
    </source>
</evidence>
<keyword evidence="5" id="KW-0342">GTP-binding</keyword>
<evidence type="ECO:0000256" key="9">
    <source>
        <dbReference type="SAM" id="MobiDB-lite"/>
    </source>
</evidence>
<keyword evidence="6" id="KW-0472">Membrane</keyword>
<evidence type="ECO:0000256" key="4">
    <source>
        <dbReference type="ARBA" id="ARBA00022741"/>
    </source>
</evidence>
<evidence type="ECO:0000256" key="5">
    <source>
        <dbReference type="ARBA" id="ARBA00023134"/>
    </source>
</evidence>
<dbReference type="SMART" id="SM00176">
    <property type="entry name" value="RAN"/>
    <property type="match status" value="1"/>
</dbReference>
<dbReference type="Pfam" id="PF00071">
    <property type="entry name" value="Ras"/>
    <property type="match status" value="1"/>
</dbReference>
<dbReference type="PROSITE" id="PS51419">
    <property type="entry name" value="RAB"/>
    <property type="match status" value="1"/>
</dbReference>
<dbReference type="PROSITE" id="PS51420">
    <property type="entry name" value="RHO"/>
    <property type="match status" value="1"/>
</dbReference>
<evidence type="ECO:0000313" key="10">
    <source>
        <dbReference type="EMBL" id="CAB3265352.1"/>
    </source>
</evidence>
<reference evidence="10" key="1">
    <citation type="submission" date="2020-04" db="EMBL/GenBank/DDBJ databases">
        <authorList>
            <person name="Neveu A P."/>
        </authorList>
    </citation>
    <scope>NUCLEOTIDE SEQUENCE</scope>
    <source>
        <tissue evidence="10">Whole embryo</tissue>
    </source>
</reference>
<dbReference type="NCBIfam" id="TIGR00231">
    <property type="entry name" value="small_GTP"/>
    <property type="match status" value="1"/>
</dbReference>
<dbReference type="GO" id="GO:0016020">
    <property type="term" value="C:membrane"/>
    <property type="evidence" value="ECO:0007669"/>
    <property type="project" value="UniProtKB-SubCell"/>
</dbReference>
<dbReference type="GO" id="GO:0003924">
    <property type="term" value="F:GTPase activity"/>
    <property type="evidence" value="ECO:0007669"/>
    <property type="project" value="InterPro"/>
</dbReference>
<dbReference type="PROSITE" id="PS51421">
    <property type="entry name" value="RAS"/>
    <property type="match status" value="1"/>
</dbReference>
<dbReference type="GO" id="GO:0012505">
    <property type="term" value="C:endomembrane system"/>
    <property type="evidence" value="ECO:0007669"/>
    <property type="project" value="UniProtKB-SubCell"/>
</dbReference>
<comment type="subcellular location">
    <subcellularLocation>
        <location evidence="1">Endomembrane system</location>
    </subcellularLocation>
    <subcellularLocation>
        <location evidence="2">Membrane</location>
        <topology evidence="2">Lipid-anchor</topology>
    </subcellularLocation>
</comment>
<dbReference type="SMART" id="SM00173">
    <property type="entry name" value="RAS"/>
    <property type="match status" value="1"/>
</dbReference>
<dbReference type="EMBL" id="LR789490">
    <property type="protein sequence ID" value="CAB3265352.1"/>
    <property type="molecule type" value="mRNA"/>
</dbReference>
<evidence type="ECO:0000256" key="3">
    <source>
        <dbReference type="ARBA" id="ARBA00006270"/>
    </source>
</evidence>
<dbReference type="GO" id="GO:0005525">
    <property type="term" value="F:GTP binding"/>
    <property type="evidence" value="ECO:0007669"/>
    <property type="project" value="UniProtKB-KW"/>
</dbReference>
<feature type="region of interest" description="Disordered" evidence="9">
    <location>
        <begin position="189"/>
        <end position="209"/>
    </location>
</feature>
<dbReference type="Gene3D" id="3.40.50.300">
    <property type="entry name" value="P-loop containing nucleotide triphosphate hydrolases"/>
    <property type="match status" value="1"/>
</dbReference>
<organism evidence="10">
    <name type="scientific">Phallusia mammillata</name>
    <dbReference type="NCBI Taxonomy" id="59560"/>
    <lineage>
        <taxon>Eukaryota</taxon>
        <taxon>Metazoa</taxon>
        <taxon>Chordata</taxon>
        <taxon>Tunicata</taxon>
        <taxon>Ascidiacea</taxon>
        <taxon>Phlebobranchia</taxon>
        <taxon>Ascidiidae</taxon>
        <taxon>Phallusia</taxon>
    </lineage>
</organism>
<dbReference type="SMART" id="SM00175">
    <property type="entry name" value="RAB"/>
    <property type="match status" value="1"/>
</dbReference>
<accession>A0A6F9DPH5</accession>
<dbReference type="InterPro" id="IPR027417">
    <property type="entry name" value="P-loop_NTPase"/>
</dbReference>
<comment type="similarity">
    <text evidence="3">Belongs to the small GTPase superfamily. Rab family.</text>
</comment>
<gene>
    <name evidence="10" type="primary">Rab10-003</name>
</gene>
<sequence length="232" mass="26496">MLQKMDKDYDVLFRIMILGDTGVGKTCLLHRFCDEEFRYNHVCTIGIDFKMKTININGVRVRIQIWDTAGQERYRTITRQYYRKGQGIILTYDITNEASFLNIRKWTSDVSEYGDEKVQTILVGNKSDREDGRAVSTEEGAKLADEFGMSFLEASAYTDSNVTEVFTEMARCVLEANKEEFLNTNHKTLHLSSSSEDENSEDEGIVKDLNADRNKPKFFAGQDLKPASCCTT</sequence>
<dbReference type="SMART" id="SM00174">
    <property type="entry name" value="RHO"/>
    <property type="match status" value="1"/>
</dbReference>
<dbReference type="CDD" id="cd00154">
    <property type="entry name" value="Rab"/>
    <property type="match status" value="1"/>
</dbReference>
<dbReference type="AlphaFoldDB" id="A0A6F9DPH5"/>
<dbReference type="InterPro" id="IPR005225">
    <property type="entry name" value="Small_GTP-bd"/>
</dbReference>
<evidence type="ECO:0000256" key="6">
    <source>
        <dbReference type="ARBA" id="ARBA00023136"/>
    </source>
</evidence>
<evidence type="ECO:0000256" key="2">
    <source>
        <dbReference type="ARBA" id="ARBA00004635"/>
    </source>
</evidence>
<proteinExistence type="evidence at transcript level"/>
<keyword evidence="4" id="KW-0547">Nucleotide-binding</keyword>
<dbReference type="SUPFAM" id="SSF52540">
    <property type="entry name" value="P-loop containing nucleoside triphosphate hydrolases"/>
    <property type="match status" value="1"/>
</dbReference>
<dbReference type="InterPro" id="IPR050305">
    <property type="entry name" value="Small_GTPase_Rab"/>
</dbReference>
<evidence type="ECO:0000256" key="7">
    <source>
        <dbReference type="ARBA" id="ARBA00023288"/>
    </source>
</evidence>
<protein>
    <submittedName>
        <fullName evidence="10">Ras-related protein Rab-10-like</fullName>
    </submittedName>
</protein>
<name>A0A6F9DPH5_9ASCI</name>
<dbReference type="InterPro" id="IPR001806">
    <property type="entry name" value="Small_GTPase"/>
</dbReference>
<keyword evidence="8" id="KW-0636">Prenylation</keyword>
<keyword evidence="7" id="KW-0449">Lipoprotein</keyword>
<dbReference type="PRINTS" id="PR00449">
    <property type="entry name" value="RASTRNSFRMNG"/>
</dbReference>
<dbReference type="PANTHER" id="PTHR47980">
    <property type="entry name" value="LD44762P"/>
    <property type="match status" value="1"/>
</dbReference>
<dbReference type="FunFam" id="3.40.50.300:FF:000586">
    <property type="entry name" value="Rab family GTPase"/>
    <property type="match status" value="1"/>
</dbReference>
<evidence type="ECO:0000256" key="8">
    <source>
        <dbReference type="ARBA" id="ARBA00023289"/>
    </source>
</evidence>